<proteinExistence type="predicted"/>
<dbReference type="Pfam" id="PF00300">
    <property type="entry name" value="His_Phos_1"/>
    <property type="match status" value="1"/>
</dbReference>
<dbReference type="AlphaFoldDB" id="A0A3B0TBM4"/>
<reference evidence="1" key="1">
    <citation type="submission" date="2018-06" db="EMBL/GenBank/DDBJ databases">
        <authorList>
            <person name="Zhirakovskaya E."/>
        </authorList>
    </citation>
    <scope>NUCLEOTIDE SEQUENCE</scope>
</reference>
<dbReference type="Gene3D" id="3.40.50.1240">
    <property type="entry name" value="Phosphoglycerate mutase-like"/>
    <property type="match status" value="1"/>
</dbReference>
<dbReference type="PROSITE" id="PS51257">
    <property type="entry name" value="PROKAR_LIPOPROTEIN"/>
    <property type="match status" value="1"/>
</dbReference>
<sequence>MKKLKTILIFFLFLGVTSCKEDKKIIEKNPVDAGISTFYFIRHAEKERGDPENVDPELNQDGLGRAMHWAEILIDVELDAVYSTDYARTAMTAAATSVKKDVDVEYYDPQTIDIEQFKADNLNKNVLVVGHSNTTPDFVNSMIGEDKYYAMDDDDNGSLFIVQIVNGIATSQQLHINCNCPDERE</sequence>
<accession>A0A3B0TBM4</accession>
<name>A0A3B0TBM4_9ZZZZ</name>
<dbReference type="InterPro" id="IPR029033">
    <property type="entry name" value="His_PPase_superfam"/>
</dbReference>
<gene>
    <name evidence="1" type="ORF">MNBD_BACTEROID03-2373</name>
</gene>
<dbReference type="SUPFAM" id="SSF53254">
    <property type="entry name" value="Phosphoglycerate mutase-like"/>
    <property type="match status" value="1"/>
</dbReference>
<protein>
    <submittedName>
        <fullName evidence="1">Uncharacterized protein</fullName>
    </submittedName>
</protein>
<dbReference type="InterPro" id="IPR013078">
    <property type="entry name" value="His_Pase_superF_clade-1"/>
</dbReference>
<dbReference type="EMBL" id="UOEL01000127">
    <property type="protein sequence ID" value="VAW15825.1"/>
    <property type="molecule type" value="Genomic_DNA"/>
</dbReference>
<evidence type="ECO:0000313" key="1">
    <source>
        <dbReference type="EMBL" id="VAW15825.1"/>
    </source>
</evidence>
<organism evidence="1">
    <name type="scientific">hydrothermal vent metagenome</name>
    <dbReference type="NCBI Taxonomy" id="652676"/>
    <lineage>
        <taxon>unclassified sequences</taxon>
        <taxon>metagenomes</taxon>
        <taxon>ecological metagenomes</taxon>
    </lineage>
</organism>